<dbReference type="EMBL" id="JAGTUF010000001">
    <property type="protein sequence ID" value="MBR9970281.1"/>
    <property type="molecule type" value="Genomic_DNA"/>
</dbReference>
<dbReference type="Proteomes" id="UP000680714">
    <property type="component" value="Unassembled WGS sequence"/>
</dbReference>
<evidence type="ECO:0000256" key="1">
    <source>
        <dbReference type="SAM" id="SignalP"/>
    </source>
</evidence>
<comment type="caution">
    <text evidence="2">The sequence shown here is derived from an EMBL/GenBank/DDBJ whole genome shotgun (WGS) entry which is preliminary data.</text>
</comment>
<gene>
    <name evidence="2" type="ORF">KEC16_00970</name>
</gene>
<feature type="signal peptide" evidence="1">
    <location>
        <begin position="1"/>
        <end position="22"/>
    </location>
</feature>
<dbReference type="RefSeq" id="WP_211545786.1">
    <property type="nucleotide sequence ID" value="NZ_JAGTUF010000001.1"/>
</dbReference>
<reference evidence="2 3" key="1">
    <citation type="submission" date="2021-04" db="EMBL/GenBank/DDBJ databases">
        <title>Magnetospirillum sulfuroxidans sp. nov., a facultative chemolithoautotrophic sulfur-oxidizing alphaproteobacterium isolated from freshwater sediment and proposals for Paramagetospirillum gen. nov., and Magnetospirillaceae fam. nov.</title>
        <authorList>
            <person name="Koziaeva V."/>
            <person name="Geelhoed J.S."/>
            <person name="Sorokin D.Y."/>
            <person name="Grouzdev D.S."/>
        </authorList>
    </citation>
    <scope>NUCLEOTIDE SEQUENCE [LARGE SCALE GENOMIC DNA]</scope>
    <source>
        <strain evidence="2 3">J10</strain>
    </source>
</reference>
<organism evidence="2 3">
    <name type="scientific">Magnetospirillum sulfuroxidans</name>
    <dbReference type="NCBI Taxonomy" id="611300"/>
    <lineage>
        <taxon>Bacteria</taxon>
        <taxon>Pseudomonadati</taxon>
        <taxon>Pseudomonadota</taxon>
        <taxon>Alphaproteobacteria</taxon>
        <taxon>Rhodospirillales</taxon>
        <taxon>Rhodospirillaceae</taxon>
        <taxon>Magnetospirillum</taxon>
    </lineage>
</organism>
<evidence type="ECO:0000313" key="3">
    <source>
        <dbReference type="Proteomes" id="UP000680714"/>
    </source>
</evidence>
<sequence>MPYKHFLRVICAASLLSGAAQAAQAESSIWGADLPVPAIPGYAFPEPEATLMGWVNGGSAADNANIYLHGWGLWDALTTPSTLTVYGIQNAPVYLTWVTKQELVAMSKTSGKTLFQATAPQRKLRLSDVTQLSKFGVHSMQPKAMPELKAANGITPDTSVLETVTYDPVSGQTINDRGYFKLATIQQVYTSKQPEIAAFPEPSVVVKPVYKVISAKTLYQNRYYVMPAWPGTPAVTPTIEKNGFPESSWNGGCVYVDTQNTGTSTANAVDPSCSGPSAATTYGLGDFVHYTLTAQNAAFFDVANTQKVVAGDTLLLMAMHVSTREMTEWTWQTFFWTPDPANPPLPSSTAIAAAIPAQLTGAPAHYAGSFAYAMVSPNQPINGGKSVGQPVVGYNPYLESDFGANVFGLTRPIVDGSQSWTGTVGVQTNCMTCHALAAVAFSKTAQTAYATDFYIARDDPFFAGTVQTEFLWSIADVVSSQQTQALQKTFKHKTSK</sequence>
<keyword evidence="1" id="KW-0732">Signal</keyword>
<feature type="chain" id="PRO_5045599846" description="Cytochrome c domain-containing protein" evidence="1">
    <location>
        <begin position="23"/>
        <end position="496"/>
    </location>
</feature>
<keyword evidence="3" id="KW-1185">Reference proteome</keyword>
<evidence type="ECO:0000313" key="2">
    <source>
        <dbReference type="EMBL" id="MBR9970281.1"/>
    </source>
</evidence>
<name>A0ABS5I783_9PROT</name>
<evidence type="ECO:0008006" key="4">
    <source>
        <dbReference type="Google" id="ProtNLM"/>
    </source>
</evidence>
<protein>
    <recommendedName>
        <fullName evidence="4">Cytochrome c domain-containing protein</fullName>
    </recommendedName>
</protein>
<accession>A0ABS5I783</accession>
<proteinExistence type="predicted"/>